<gene>
    <name evidence="1" type="ORF">JR064_09030</name>
</gene>
<proteinExistence type="predicted"/>
<comment type="caution">
    <text evidence="1">The sequence shown here is derived from an EMBL/GenBank/DDBJ whole genome shotgun (WGS) entry which is preliminary data.</text>
</comment>
<sequence length="79" mass="9060">MRRKVPQDIANELCQMMAGWRMGDDYELMAEIPDGTLYFDLLEKTVTHGAGHSPTLWIADELNAWLEHRLSDEKIAVTN</sequence>
<dbReference type="Proteomes" id="UP000695802">
    <property type="component" value="Unassembled WGS sequence"/>
</dbReference>
<organism evidence="1 2">
    <name type="scientific">Xanthomonas bonasiae</name>
    <dbReference type="NCBI Taxonomy" id="2810351"/>
    <lineage>
        <taxon>Bacteria</taxon>
        <taxon>Pseudomonadati</taxon>
        <taxon>Pseudomonadota</taxon>
        <taxon>Gammaproteobacteria</taxon>
        <taxon>Lysobacterales</taxon>
        <taxon>Lysobacteraceae</taxon>
        <taxon>Xanthomonas</taxon>
    </lineage>
</organism>
<evidence type="ECO:0000313" key="2">
    <source>
        <dbReference type="Proteomes" id="UP000695802"/>
    </source>
</evidence>
<dbReference type="RefSeq" id="WP_206229504.1">
    <property type="nucleotide sequence ID" value="NZ_JAFIWB010000007.1"/>
</dbReference>
<accession>A0ABS3B1A8</accession>
<keyword evidence="2" id="KW-1185">Reference proteome</keyword>
<name>A0ABS3B1A8_9XANT</name>
<reference evidence="1 2" key="1">
    <citation type="submission" date="2021-02" db="EMBL/GenBank/DDBJ databases">
        <title>Taxonomically Unique Crown Gall-Associated Xanthomonas Stains Have Deficiency in Virulence Repertories.</title>
        <authorList>
            <person name="Mafakheri H."/>
            <person name="Taghavi S.M."/>
            <person name="Dimkic I."/>
            <person name="Nemanja K."/>
            <person name="Osdaghi E."/>
        </authorList>
    </citation>
    <scope>NUCLEOTIDE SEQUENCE [LARGE SCALE GENOMIC DNA]</scope>
    <source>
        <strain evidence="1 2">FX4</strain>
    </source>
</reference>
<dbReference type="EMBL" id="JAFIWB010000007">
    <property type="protein sequence ID" value="MBN6102306.1"/>
    <property type="molecule type" value="Genomic_DNA"/>
</dbReference>
<protein>
    <submittedName>
        <fullName evidence="1">Uncharacterized protein</fullName>
    </submittedName>
</protein>
<evidence type="ECO:0000313" key="1">
    <source>
        <dbReference type="EMBL" id="MBN6102306.1"/>
    </source>
</evidence>